<dbReference type="EMBL" id="MT144071">
    <property type="protein sequence ID" value="QJA48110.1"/>
    <property type="molecule type" value="Genomic_DNA"/>
</dbReference>
<proteinExistence type="predicted"/>
<gene>
    <name evidence="2" type="ORF">TM448A00834_0017</name>
    <name evidence="3" type="ORF">TM448B00301_0054</name>
</gene>
<evidence type="ECO:0000313" key="2">
    <source>
        <dbReference type="EMBL" id="QJA48110.1"/>
    </source>
</evidence>
<dbReference type="GO" id="GO:0032259">
    <property type="term" value="P:methylation"/>
    <property type="evidence" value="ECO:0007669"/>
    <property type="project" value="UniProtKB-KW"/>
</dbReference>
<dbReference type="InterPro" id="IPR029063">
    <property type="entry name" value="SAM-dependent_MTases_sf"/>
</dbReference>
<evidence type="ECO:0000259" key="1">
    <source>
        <dbReference type="Pfam" id="PF08241"/>
    </source>
</evidence>
<sequence>MGPICPKCNLGTWVEIGGGTFQESTEGHPIYHPNIEAREGATVDIVCDLEVNDIPLHDGHAERIKMMHFLQHLPIQRARYILKDCYRVLEKGGSLFIMVGDMENVFNQALEEGLTPHCAGCIWGEQEHQYDFHKWGYTVNSLIEELKNAGYTNIAYQGHYNPWEFSIRCVKP</sequence>
<protein>
    <submittedName>
        <fullName evidence="2">Putative methyltransferase</fullName>
    </submittedName>
</protein>
<dbReference type="GO" id="GO:0008757">
    <property type="term" value="F:S-adenosylmethionine-dependent methyltransferase activity"/>
    <property type="evidence" value="ECO:0007669"/>
    <property type="project" value="InterPro"/>
</dbReference>
<evidence type="ECO:0000313" key="3">
    <source>
        <dbReference type="EMBL" id="QJH94812.1"/>
    </source>
</evidence>
<dbReference type="Pfam" id="PF08241">
    <property type="entry name" value="Methyltransf_11"/>
    <property type="match status" value="1"/>
</dbReference>
<feature type="domain" description="Methyltransferase type 11" evidence="1">
    <location>
        <begin position="48"/>
        <end position="97"/>
    </location>
</feature>
<dbReference type="EMBL" id="MT144606">
    <property type="protein sequence ID" value="QJH94812.1"/>
    <property type="molecule type" value="Genomic_DNA"/>
</dbReference>
<dbReference type="Gene3D" id="3.40.50.150">
    <property type="entry name" value="Vaccinia Virus protein VP39"/>
    <property type="match status" value="1"/>
</dbReference>
<organism evidence="2">
    <name type="scientific">viral metagenome</name>
    <dbReference type="NCBI Taxonomy" id="1070528"/>
    <lineage>
        <taxon>unclassified sequences</taxon>
        <taxon>metagenomes</taxon>
        <taxon>organismal metagenomes</taxon>
    </lineage>
</organism>
<name>A0A6H1ZLN8_9ZZZZ</name>
<dbReference type="InterPro" id="IPR013216">
    <property type="entry name" value="Methyltransf_11"/>
</dbReference>
<accession>A0A6H1ZLN8</accession>
<keyword evidence="2" id="KW-0808">Transferase</keyword>
<keyword evidence="2" id="KW-0489">Methyltransferase</keyword>
<reference evidence="2" key="1">
    <citation type="submission" date="2020-03" db="EMBL/GenBank/DDBJ databases">
        <title>The deep terrestrial virosphere.</title>
        <authorList>
            <person name="Holmfeldt K."/>
            <person name="Nilsson E."/>
            <person name="Simone D."/>
            <person name="Lopez-Fernandez M."/>
            <person name="Wu X."/>
            <person name="de Brujin I."/>
            <person name="Lundin D."/>
            <person name="Andersson A."/>
            <person name="Bertilsson S."/>
            <person name="Dopson M."/>
        </authorList>
    </citation>
    <scope>NUCLEOTIDE SEQUENCE</scope>
    <source>
        <strain evidence="2">TM448A00834</strain>
        <strain evidence="3">TM448B00301</strain>
    </source>
</reference>
<dbReference type="SUPFAM" id="SSF53335">
    <property type="entry name" value="S-adenosyl-L-methionine-dependent methyltransferases"/>
    <property type="match status" value="1"/>
</dbReference>
<dbReference type="AlphaFoldDB" id="A0A6H1ZLN8"/>